<keyword evidence="4" id="KW-1003">Cell membrane</keyword>
<dbReference type="PROSITE" id="PS50112">
    <property type="entry name" value="PAS"/>
    <property type="match status" value="1"/>
</dbReference>
<dbReference type="Gene3D" id="3.30.450.20">
    <property type="entry name" value="PAS domain"/>
    <property type="match status" value="1"/>
</dbReference>
<evidence type="ECO:0000256" key="11">
    <source>
        <dbReference type="ARBA" id="ARBA00022989"/>
    </source>
</evidence>
<evidence type="ECO:0000256" key="5">
    <source>
        <dbReference type="ARBA" id="ARBA00022553"/>
    </source>
</evidence>
<dbReference type="InterPro" id="IPR004358">
    <property type="entry name" value="Sig_transdc_His_kin-like_C"/>
</dbReference>
<feature type="domain" description="Histidine kinase" evidence="15">
    <location>
        <begin position="524"/>
        <end position="737"/>
    </location>
</feature>
<dbReference type="PANTHER" id="PTHR43065:SF42">
    <property type="entry name" value="TWO-COMPONENT SENSOR PPRA"/>
    <property type="match status" value="1"/>
</dbReference>
<dbReference type="InterPro" id="IPR003594">
    <property type="entry name" value="HATPase_dom"/>
</dbReference>
<evidence type="ECO:0000259" key="16">
    <source>
        <dbReference type="PROSITE" id="PS50112"/>
    </source>
</evidence>
<evidence type="ECO:0000256" key="8">
    <source>
        <dbReference type="ARBA" id="ARBA00022741"/>
    </source>
</evidence>
<dbReference type="PANTHER" id="PTHR43065">
    <property type="entry name" value="SENSOR HISTIDINE KINASE"/>
    <property type="match status" value="1"/>
</dbReference>
<dbReference type="Pfam" id="PF00512">
    <property type="entry name" value="HisKA"/>
    <property type="match status" value="1"/>
</dbReference>
<keyword evidence="6" id="KW-0808">Transferase</keyword>
<keyword evidence="8" id="KW-0547">Nucleotide-binding</keyword>
<dbReference type="InterPro" id="IPR036890">
    <property type="entry name" value="HATPase_C_sf"/>
</dbReference>
<evidence type="ECO:0000256" key="4">
    <source>
        <dbReference type="ARBA" id="ARBA00022475"/>
    </source>
</evidence>
<keyword evidence="12" id="KW-0902">Two-component regulatory system</keyword>
<dbReference type="GO" id="GO:0005524">
    <property type="term" value="F:ATP binding"/>
    <property type="evidence" value="ECO:0007669"/>
    <property type="project" value="UniProtKB-KW"/>
</dbReference>
<dbReference type="SMART" id="SM00387">
    <property type="entry name" value="HATPase_c"/>
    <property type="match status" value="1"/>
</dbReference>
<dbReference type="OrthoDB" id="9781147at2"/>
<dbReference type="SUPFAM" id="SSF47384">
    <property type="entry name" value="Homodimeric domain of signal transducing histidine kinase"/>
    <property type="match status" value="1"/>
</dbReference>
<evidence type="ECO:0000256" key="3">
    <source>
        <dbReference type="ARBA" id="ARBA00012438"/>
    </source>
</evidence>
<dbReference type="EMBL" id="FUWR01000009">
    <property type="protein sequence ID" value="SJZ87481.1"/>
    <property type="molecule type" value="Genomic_DNA"/>
</dbReference>
<dbReference type="SUPFAM" id="SSF55785">
    <property type="entry name" value="PYP-like sensor domain (PAS domain)"/>
    <property type="match status" value="1"/>
</dbReference>
<gene>
    <name evidence="18" type="ORF">SAMN02745119_01868</name>
</gene>
<comment type="catalytic activity">
    <reaction evidence="1">
        <text>ATP + protein L-histidine = ADP + protein N-phospho-L-histidine.</text>
        <dbReference type="EC" id="2.7.13.3"/>
    </reaction>
</comment>
<evidence type="ECO:0000256" key="12">
    <source>
        <dbReference type="ARBA" id="ARBA00023012"/>
    </source>
</evidence>
<keyword evidence="5" id="KW-0597">Phosphoprotein</keyword>
<evidence type="ECO:0000259" key="15">
    <source>
        <dbReference type="PROSITE" id="PS50109"/>
    </source>
</evidence>
<proteinExistence type="predicted"/>
<dbReference type="Pfam" id="PF00672">
    <property type="entry name" value="HAMP"/>
    <property type="match status" value="1"/>
</dbReference>
<dbReference type="SUPFAM" id="SSF55874">
    <property type="entry name" value="ATPase domain of HSP90 chaperone/DNA topoisomerase II/histidine kinase"/>
    <property type="match status" value="1"/>
</dbReference>
<dbReference type="PROSITE" id="PS50885">
    <property type="entry name" value="HAMP"/>
    <property type="match status" value="1"/>
</dbReference>
<dbReference type="GO" id="GO:0006355">
    <property type="term" value="P:regulation of DNA-templated transcription"/>
    <property type="evidence" value="ECO:0007669"/>
    <property type="project" value="InterPro"/>
</dbReference>
<dbReference type="InterPro" id="IPR045671">
    <property type="entry name" value="NtrY-like_N"/>
</dbReference>
<dbReference type="AlphaFoldDB" id="A0A1T4P7U0"/>
<dbReference type="Proteomes" id="UP000190102">
    <property type="component" value="Unassembled WGS sequence"/>
</dbReference>
<feature type="transmembrane region" description="Helical" evidence="14">
    <location>
        <begin position="14"/>
        <end position="35"/>
    </location>
</feature>
<feature type="transmembrane region" description="Helical" evidence="14">
    <location>
        <begin position="89"/>
        <end position="114"/>
    </location>
</feature>
<protein>
    <recommendedName>
        <fullName evidence="3">histidine kinase</fullName>
        <ecNumber evidence="3">2.7.13.3</ecNumber>
    </recommendedName>
</protein>
<dbReference type="SUPFAM" id="SSF158472">
    <property type="entry name" value="HAMP domain-like"/>
    <property type="match status" value="1"/>
</dbReference>
<dbReference type="RefSeq" id="WP_078790157.1">
    <property type="nucleotide sequence ID" value="NZ_FUWR01000009.1"/>
</dbReference>
<name>A0A1T4P7U0_9BACT</name>
<dbReference type="EC" id="2.7.13.3" evidence="3"/>
<dbReference type="STRING" id="115783.SAMN02745119_01868"/>
<dbReference type="InterPro" id="IPR003661">
    <property type="entry name" value="HisK_dim/P_dom"/>
</dbReference>
<organism evidence="18 19">
    <name type="scientific">Trichlorobacter thiogenes</name>
    <dbReference type="NCBI Taxonomy" id="115783"/>
    <lineage>
        <taxon>Bacteria</taxon>
        <taxon>Pseudomonadati</taxon>
        <taxon>Thermodesulfobacteriota</taxon>
        <taxon>Desulfuromonadia</taxon>
        <taxon>Geobacterales</taxon>
        <taxon>Geobacteraceae</taxon>
        <taxon>Trichlorobacter</taxon>
    </lineage>
</organism>
<dbReference type="SMART" id="SM00091">
    <property type="entry name" value="PAS"/>
    <property type="match status" value="1"/>
</dbReference>
<evidence type="ECO:0000256" key="9">
    <source>
        <dbReference type="ARBA" id="ARBA00022777"/>
    </source>
</evidence>
<feature type="transmembrane region" description="Helical" evidence="14">
    <location>
        <begin position="47"/>
        <end position="68"/>
    </location>
</feature>
<evidence type="ECO:0000256" key="13">
    <source>
        <dbReference type="ARBA" id="ARBA00023136"/>
    </source>
</evidence>
<evidence type="ECO:0000256" key="1">
    <source>
        <dbReference type="ARBA" id="ARBA00000085"/>
    </source>
</evidence>
<dbReference type="InterPro" id="IPR036097">
    <property type="entry name" value="HisK_dim/P_sf"/>
</dbReference>
<evidence type="ECO:0000259" key="17">
    <source>
        <dbReference type="PROSITE" id="PS50885"/>
    </source>
</evidence>
<dbReference type="NCBIfam" id="TIGR00229">
    <property type="entry name" value="sensory_box"/>
    <property type="match status" value="1"/>
</dbReference>
<dbReference type="Pfam" id="PF02518">
    <property type="entry name" value="HATPase_c"/>
    <property type="match status" value="1"/>
</dbReference>
<dbReference type="InterPro" id="IPR003660">
    <property type="entry name" value="HAMP_dom"/>
</dbReference>
<dbReference type="CDD" id="cd06225">
    <property type="entry name" value="HAMP"/>
    <property type="match status" value="1"/>
</dbReference>
<dbReference type="InterPro" id="IPR000014">
    <property type="entry name" value="PAS"/>
</dbReference>
<evidence type="ECO:0000313" key="19">
    <source>
        <dbReference type="Proteomes" id="UP000190102"/>
    </source>
</evidence>
<evidence type="ECO:0000256" key="14">
    <source>
        <dbReference type="SAM" id="Phobius"/>
    </source>
</evidence>
<dbReference type="Pfam" id="PF19312">
    <property type="entry name" value="NtrY_N"/>
    <property type="match status" value="1"/>
</dbReference>
<keyword evidence="13 14" id="KW-0472">Membrane</keyword>
<reference evidence="19" key="1">
    <citation type="submission" date="2017-02" db="EMBL/GenBank/DDBJ databases">
        <authorList>
            <person name="Varghese N."/>
            <person name="Submissions S."/>
        </authorList>
    </citation>
    <scope>NUCLEOTIDE SEQUENCE [LARGE SCALE GENOMIC DNA]</scope>
    <source>
        <strain evidence="19">ATCC BAA-34</strain>
    </source>
</reference>
<keyword evidence="11 14" id="KW-1133">Transmembrane helix</keyword>
<evidence type="ECO:0000256" key="7">
    <source>
        <dbReference type="ARBA" id="ARBA00022692"/>
    </source>
</evidence>
<evidence type="ECO:0000256" key="10">
    <source>
        <dbReference type="ARBA" id="ARBA00022840"/>
    </source>
</evidence>
<accession>A0A1T4P7U0</accession>
<feature type="transmembrane region" description="Helical" evidence="14">
    <location>
        <begin position="298"/>
        <end position="321"/>
    </location>
</feature>
<dbReference type="InterPro" id="IPR035965">
    <property type="entry name" value="PAS-like_dom_sf"/>
</dbReference>
<dbReference type="Gene3D" id="6.10.340.10">
    <property type="match status" value="1"/>
</dbReference>
<evidence type="ECO:0000256" key="6">
    <source>
        <dbReference type="ARBA" id="ARBA00022679"/>
    </source>
</evidence>
<keyword evidence="7 14" id="KW-0812">Transmembrane</keyword>
<dbReference type="GO" id="GO:0000155">
    <property type="term" value="F:phosphorelay sensor kinase activity"/>
    <property type="evidence" value="ECO:0007669"/>
    <property type="project" value="InterPro"/>
</dbReference>
<feature type="domain" description="PAS" evidence="16">
    <location>
        <begin position="393"/>
        <end position="463"/>
    </location>
</feature>
<dbReference type="PROSITE" id="PS50109">
    <property type="entry name" value="HIS_KIN"/>
    <property type="match status" value="1"/>
</dbReference>
<dbReference type="Gene3D" id="1.10.287.130">
    <property type="match status" value="1"/>
</dbReference>
<keyword evidence="19" id="KW-1185">Reference proteome</keyword>
<dbReference type="Pfam" id="PF00989">
    <property type="entry name" value="PAS"/>
    <property type="match status" value="1"/>
</dbReference>
<keyword evidence="10" id="KW-0067">ATP-binding</keyword>
<dbReference type="CDD" id="cd00082">
    <property type="entry name" value="HisKA"/>
    <property type="match status" value="1"/>
</dbReference>
<keyword evidence="9 18" id="KW-0418">Kinase</keyword>
<feature type="domain" description="HAMP" evidence="17">
    <location>
        <begin position="322"/>
        <end position="374"/>
    </location>
</feature>
<dbReference type="CDD" id="cd00130">
    <property type="entry name" value="PAS"/>
    <property type="match status" value="1"/>
</dbReference>
<dbReference type="InterPro" id="IPR005467">
    <property type="entry name" value="His_kinase_dom"/>
</dbReference>
<comment type="subcellular location">
    <subcellularLocation>
        <location evidence="2">Cell membrane</location>
        <topology evidence="2">Multi-pass membrane protein</topology>
    </subcellularLocation>
</comment>
<sequence>MLSVEERKKRIREALVIVLSVLLIVLLTGIEIRLTQISSKAPLSSNVVIFGMINVIVLLVVLLVYLISRNIVKLLVESRSNVLATRLRTKLVISFVGLSLVPTMLLFFASASFISNSVQNWFNVQVETSLSESLEVAQTYYKTSASNALFYAHRLSATIKRDRLLNEDSLPRMKMLIREKQKEYNLGIVEVFSSQREELIRASNPVVPLGDLTSPNSEDINQALAGRELTKVNSVGKADLIRGIVPIYSTYNDRDVVGVVVVNYYVPHSLVSKMREISDSYQEFRRLKILKSPITTGYLLVLFLIASVIVFLSFWIGIYLANSMTKPIQALVDGTRAVADGDLDVVIDAEGPDEIGMLVGSFNTMIQDLRTQRQVLSSTNDELTRINLEIESRRRYMEIVLRNVAAGVISVDREGLITTINTSAERLLHINTLNVLGRNFREVMREAHLEIVRDALRDMALTRHDTISRQIALEMRGERHVLQMNLSMLRDEQGEFLGSVLVLDDLTQMVKGQRMAAWREVARRIAHEIKNPLTPIQLSAQRLRKRYLARFSDEEDGKVFDECTLMISKAVDELKVLVNEFSNFARMPAVQPAENDLNELVRETLTLYEQAHREIQYQFLPDQKLPSVKIDRDQIKRVLINLLENAVAAMDNKGTVVITTTYDAELKMVSCSVADNGPGISVEVKSRLFEPYFSTKKGGTGLGLAIVTSIVSDHNGFVRVRDNLPNGACFVIELPVA</sequence>
<dbReference type="InterPro" id="IPR017232">
    <property type="entry name" value="NtrY"/>
</dbReference>
<dbReference type="PIRSF" id="PIRSF037532">
    <property type="entry name" value="STHK_NtrY"/>
    <property type="match status" value="1"/>
</dbReference>
<dbReference type="GO" id="GO:0005886">
    <property type="term" value="C:plasma membrane"/>
    <property type="evidence" value="ECO:0007669"/>
    <property type="project" value="UniProtKB-SubCell"/>
</dbReference>
<dbReference type="Gene3D" id="3.30.565.10">
    <property type="entry name" value="Histidine kinase-like ATPase, C-terminal domain"/>
    <property type="match status" value="1"/>
</dbReference>
<dbReference type="SMART" id="SM00388">
    <property type="entry name" value="HisKA"/>
    <property type="match status" value="1"/>
</dbReference>
<evidence type="ECO:0000313" key="18">
    <source>
        <dbReference type="EMBL" id="SJZ87481.1"/>
    </source>
</evidence>
<dbReference type="PRINTS" id="PR00344">
    <property type="entry name" value="BCTRLSENSOR"/>
</dbReference>
<dbReference type="InterPro" id="IPR013767">
    <property type="entry name" value="PAS_fold"/>
</dbReference>
<dbReference type="SMART" id="SM00304">
    <property type="entry name" value="HAMP"/>
    <property type="match status" value="1"/>
</dbReference>
<evidence type="ECO:0000256" key="2">
    <source>
        <dbReference type="ARBA" id="ARBA00004651"/>
    </source>
</evidence>